<evidence type="ECO:0000313" key="3">
    <source>
        <dbReference type="Proteomes" id="UP000555552"/>
    </source>
</evidence>
<feature type="compositionally biased region" description="Gly residues" evidence="1">
    <location>
        <begin position="11"/>
        <end position="45"/>
    </location>
</feature>
<sequence>MLEPMGEHEVGGTGAEPGGAAAGGAGASGTGASGAGAGGAGAGGRGPRRAGRRTAAAPPELTARTAASRARVDALCRDAVAALTAAAVPHDVTHLARRRRLLRDDALVVVGTGWDLGRYVLWPDATLRAAGDRLGWVDEATGAVRL</sequence>
<feature type="compositionally biased region" description="Basic and acidic residues" evidence="1">
    <location>
        <begin position="1"/>
        <end position="10"/>
    </location>
</feature>
<evidence type="ECO:0000313" key="2">
    <source>
        <dbReference type="EMBL" id="NNH23128.1"/>
    </source>
</evidence>
<organism evidence="2 3">
    <name type="scientific">Pseudokineococcus marinus</name>
    <dbReference type="NCBI Taxonomy" id="351215"/>
    <lineage>
        <taxon>Bacteria</taxon>
        <taxon>Bacillati</taxon>
        <taxon>Actinomycetota</taxon>
        <taxon>Actinomycetes</taxon>
        <taxon>Kineosporiales</taxon>
        <taxon>Kineosporiaceae</taxon>
        <taxon>Pseudokineococcus</taxon>
    </lineage>
</organism>
<feature type="non-terminal residue" evidence="2">
    <location>
        <position position="146"/>
    </location>
</feature>
<proteinExistence type="predicted"/>
<dbReference type="Proteomes" id="UP000555552">
    <property type="component" value="Unassembled WGS sequence"/>
</dbReference>
<comment type="caution">
    <text evidence="2">The sequence shown here is derived from an EMBL/GenBank/DDBJ whole genome shotgun (WGS) entry which is preliminary data.</text>
</comment>
<dbReference type="EMBL" id="JABEMA010000101">
    <property type="protein sequence ID" value="NNH23128.1"/>
    <property type="molecule type" value="Genomic_DNA"/>
</dbReference>
<reference evidence="2 3" key="1">
    <citation type="submission" date="2020-05" db="EMBL/GenBank/DDBJ databases">
        <title>MicrobeNet Type strains.</title>
        <authorList>
            <person name="Nicholson A.C."/>
        </authorList>
    </citation>
    <scope>NUCLEOTIDE SEQUENCE [LARGE SCALE GENOMIC DNA]</scope>
    <source>
        <strain evidence="2 3">JCM 14547</strain>
    </source>
</reference>
<keyword evidence="3" id="KW-1185">Reference proteome</keyword>
<accession>A0A849C0B0</accession>
<dbReference type="AlphaFoldDB" id="A0A849C0B0"/>
<gene>
    <name evidence="2" type="ORF">HLB09_08495</name>
</gene>
<name>A0A849C0B0_9ACTN</name>
<protein>
    <submittedName>
        <fullName evidence="2">Uncharacterized protein</fullName>
    </submittedName>
</protein>
<evidence type="ECO:0000256" key="1">
    <source>
        <dbReference type="SAM" id="MobiDB-lite"/>
    </source>
</evidence>
<feature type="region of interest" description="Disordered" evidence="1">
    <location>
        <begin position="1"/>
        <end position="68"/>
    </location>
</feature>